<evidence type="ECO:0000313" key="5">
    <source>
        <dbReference type="Proteomes" id="UP000053259"/>
    </source>
</evidence>
<keyword evidence="2" id="KW-0812">Transmembrane</keyword>
<keyword evidence="2" id="KW-0472">Membrane</keyword>
<keyword evidence="5" id="KW-1185">Reference proteome</keyword>
<dbReference type="RefSeq" id="XP_016212533.1">
    <property type="nucleotide sequence ID" value="XM_016359697.1"/>
</dbReference>
<gene>
    <name evidence="4" type="ORF">PV09_06101</name>
</gene>
<evidence type="ECO:0000256" key="2">
    <source>
        <dbReference type="SAM" id="Phobius"/>
    </source>
</evidence>
<evidence type="ECO:0000259" key="3">
    <source>
        <dbReference type="Pfam" id="PF24855"/>
    </source>
</evidence>
<evidence type="ECO:0000313" key="4">
    <source>
        <dbReference type="EMBL" id="KIW02664.1"/>
    </source>
</evidence>
<proteinExistence type="predicted"/>
<organism evidence="4 5">
    <name type="scientific">Verruconis gallopava</name>
    <dbReference type="NCBI Taxonomy" id="253628"/>
    <lineage>
        <taxon>Eukaryota</taxon>
        <taxon>Fungi</taxon>
        <taxon>Dikarya</taxon>
        <taxon>Ascomycota</taxon>
        <taxon>Pezizomycotina</taxon>
        <taxon>Dothideomycetes</taxon>
        <taxon>Pleosporomycetidae</taxon>
        <taxon>Venturiales</taxon>
        <taxon>Sympoventuriaceae</taxon>
        <taxon>Verruconis</taxon>
    </lineage>
</organism>
<dbReference type="OrthoDB" id="2564812at2759"/>
<dbReference type="InterPro" id="IPR056146">
    <property type="entry name" value="DUF7729"/>
</dbReference>
<keyword evidence="2" id="KW-1133">Transmembrane helix</keyword>
<protein>
    <recommendedName>
        <fullName evidence="3">DUF7729 domain-containing protein</fullName>
    </recommendedName>
</protein>
<feature type="transmembrane region" description="Helical" evidence="2">
    <location>
        <begin position="41"/>
        <end position="59"/>
    </location>
</feature>
<dbReference type="AlphaFoldDB" id="A0A0D2AU51"/>
<accession>A0A0D2AU51</accession>
<dbReference type="HOGENOM" id="CLU_042319_3_0_1"/>
<dbReference type="PANTHER" id="PTHR39460:SF1">
    <property type="entry name" value="C6 TRANSCRIPTION FACTOR"/>
    <property type="match status" value="1"/>
</dbReference>
<feature type="domain" description="DUF7729" evidence="3">
    <location>
        <begin position="111"/>
        <end position="316"/>
    </location>
</feature>
<dbReference type="Proteomes" id="UP000053259">
    <property type="component" value="Unassembled WGS sequence"/>
</dbReference>
<evidence type="ECO:0000256" key="1">
    <source>
        <dbReference type="SAM" id="MobiDB-lite"/>
    </source>
</evidence>
<dbReference type="PANTHER" id="PTHR39460">
    <property type="entry name" value="EXPRESSED PROTEIN"/>
    <property type="match status" value="1"/>
</dbReference>
<feature type="compositionally biased region" description="Low complexity" evidence="1">
    <location>
        <begin position="84"/>
        <end position="107"/>
    </location>
</feature>
<name>A0A0D2AU51_9PEZI</name>
<dbReference type="InParanoid" id="A0A0D2AU51"/>
<dbReference type="EMBL" id="KN847548">
    <property type="protein sequence ID" value="KIW02664.1"/>
    <property type="molecule type" value="Genomic_DNA"/>
</dbReference>
<dbReference type="VEuPathDB" id="FungiDB:PV09_06101"/>
<dbReference type="GeneID" id="27314074"/>
<sequence>MDAQNGATSSRRFTRSEDHIANRNTSLHCVTTRWSRLRWSIFTFLLACFSLLSVVSAAADPLPTPAERRLLFDDLGARRMMERAATTSTEQESSASKTSSESAASSTATYLPQPFDTTLGNNFTTDSCPKFFINFLSNATFQSCYPFSLLLQTSHGFFEAEKNFYQTTAVLQAGCDANYNTCNNLMQSLAVQLKSSSNCQSDYNAENQIVMQAYYGFITYPLMYQAACQKDSEGDYCFANAVAGRNNGSLADAYSYYLPLGTTMPVGTRPSCSDCLKRTMGIFRSYASNSTQPISTTYVSAAQQVNMACGPEWVSDVIQKTSDASIASLSPWLWVPAFFGALFILW</sequence>
<feature type="region of interest" description="Disordered" evidence="1">
    <location>
        <begin position="83"/>
        <end position="107"/>
    </location>
</feature>
<reference evidence="4 5" key="1">
    <citation type="submission" date="2015-01" db="EMBL/GenBank/DDBJ databases">
        <title>The Genome Sequence of Ochroconis gallopava CBS43764.</title>
        <authorList>
            <consortium name="The Broad Institute Genomics Platform"/>
            <person name="Cuomo C."/>
            <person name="de Hoog S."/>
            <person name="Gorbushina A."/>
            <person name="Stielow B."/>
            <person name="Teixiera M."/>
            <person name="Abouelleil A."/>
            <person name="Chapman S.B."/>
            <person name="Priest M."/>
            <person name="Young S.K."/>
            <person name="Wortman J."/>
            <person name="Nusbaum C."/>
            <person name="Birren B."/>
        </authorList>
    </citation>
    <scope>NUCLEOTIDE SEQUENCE [LARGE SCALE GENOMIC DNA]</scope>
    <source>
        <strain evidence="4 5">CBS 43764</strain>
    </source>
</reference>
<dbReference type="Pfam" id="PF24855">
    <property type="entry name" value="DUF7729"/>
    <property type="match status" value="1"/>
</dbReference>